<dbReference type="OrthoDB" id="331602at2759"/>
<evidence type="ECO:0000256" key="8">
    <source>
        <dbReference type="SAM" id="Coils"/>
    </source>
</evidence>
<feature type="compositionally biased region" description="Low complexity" evidence="9">
    <location>
        <begin position="1"/>
        <end position="32"/>
    </location>
</feature>
<comment type="subcellular location">
    <subcellularLocation>
        <location evidence="1">Nucleus</location>
    </subcellularLocation>
</comment>
<dbReference type="InterPro" id="IPR008672">
    <property type="entry name" value="Mad1"/>
</dbReference>
<dbReference type="Gene3D" id="6.10.250.90">
    <property type="match status" value="1"/>
</dbReference>
<evidence type="ECO:0000256" key="3">
    <source>
        <dbReference type="ARBA" id="ARBA00022019"/>
    </source>
</evidence>
<dbReference type="Gene3D" id="3.30.457.60">
    <property type="match status" value="1"/>
</dbReference>
<protein>
    <recommendedName>
        <fullName evidence="3">Spindle assembly checkpoint component MAD1</fullName>
    </recommendedName>
</protein>
<dbReference type="GO" id="GO:0072686">
    <property type="term" value="C:mitotic spindle"/>
    <property type="evidence" value="ECO:0007669"/>
    <property type="project" value="TreeGrafter"/>
</dbReference>
<keyword evidence="6" id="KW-0539">Nucleus</keyword>
<comment type="similarity">
    <text evidence="2">Belongs to the MAD1 family.</text>
</comment>
<feature type="coiled-coil region" evidence="8">
    <location>
        <begin position="355"/>
        <end position="382"/>
    </location>
</feature>
<evidence type="ECO:0000313" key="10">
    <source>
        <dbReference type="EMBL" id="KIK29632.1"/>
    </source>
</evidence>
<name>A0A0D0A5G2_9AGAM</name>
<feature type="compositionally biased region" description="Basic and acidic residues" evidence="9">
    <location>
        <begin position="33"/>
        <end position="47"/>
    </location>
</feature>
<evidence type="ECO:0000256" key="2">
    <source>
        <dbReference type="ARBA" id="ARBA00008029"/>
    </source>
</evidence>
<dbReference type="PANTHER" id="PTHR23168:SF0">
    <property type="entry name" value="MITOTIC SPINDLE ASSEMBLY CHECKPOINT PROTEIN MAD1"/>
    <property type="match status" value="1"/>
</dbReference>
<dbReference type="GO" id="GO:0005635">
    <property type="term" value="C:nuclear envelope"/>
    <property type="evidence" value="ECO:0007669"/>
    <property type="project" value="TreeGrafter"/>
</dbReference>
<reference evidence="10 11" key="1">
    <citation type="submission" date="2014-04" db="EMBL/GenBank/DDBJ databases">
        <authorList>
            <consortium name="DOE Joint Genome Institute"/>
            <person name="Kuo A."/>
            <person name="Kohler A."/>
            <person name="Costa M.D."/>
            <person name="Nagy L.G."/>
            <person name="Floudas D."/>
            <person name="Copeland A."/>
            <person name="Barry K.W."/>
            <person name="Cichocki N."/>
            <person name="Veneault-Fourrey C."/>
            <person name="LaButti K."/>
            <person name="Lindquist E.A."/>
            <person name="Lipzen A."/>
            <person name="Lundell T."/>
            <person name="Morin E."/>
            <person name="Murat C."/>
            <person name="Sun H."/>
            <person name="Tunlid A."/>
            <person name="Henrissat B."/>
            <person name="Grigoriev I.V."/>
            <person name="Hibbett D.S."/>
            <person name="Martin F."/>
            <person name="Nordberg H.P."/>
            <person name="Cantor M.N."/>
            <person name="Hua S.X."/>
        </authorList>
    </citation>
    <scope>NUCLEOTIDE SEQUENCE [LARGE SCALE GENOMIC DNA]</scope>
    <source>
        <strain evidence="10 11">441</strain>
    </source>
</reference>
<dbReference type="EMBL" id="KN833689">
    <property type="protein sequence ID" value="KIK29632.1"/>
    <property type="molecule type" value="Genomic_DNA"/>
</dbReference>
<evidence type="ECO:0000256" key="1">
    <source>
        <dbReference type="ARBA" id="ARBA00004123"/>
    </source>
</evidence>
<keyword evidence="4" id="KW-0132">Cell division</keyword>
<feature type="region of interest" description="Disordered" evidence="9">
    <location>
        <begin position="107"/>
        <end position="130"/>
    </location>
</feature>
<accession>A0A0D0A5G2</accession>
<dbReference type="Pfam" id="PF05557">
    <property type="entry name" value="MAD"/>
    <property type="match status" value="1"/>
</dbReference>
<organism evidence="10 11">
    <name type="scientific">Pisolithus microcarpus 441</name>
    <dbReference type="NCBI Taxonomy" id="765257"/>
    <lineage>
        <taxon>Eukaryota</taxon>
        <taxon>Fungi</taxon>
        <taxon>Dikarya</taxon>
        <taxon>Basidiomycota</taxon>
        <taxon>Agaricomycotina</taxon>
        <taxon>Agaricomycetes</taxon>
        <taxon>Agaricomycetidae</taxon>
        <taxon>Boletales</taxon>
        <taxon>Sclerodermatineae</taxon>
        <taxon>Pisolithaceae</taxon>
        <taxon>Pisolithus</taxon>
    </lineage>
</organism>
<feature type="coiled-coil region" evidence="8">
    <location>
        <begin position="426"/>
        <end position="504"/>
    </location>
</feature>
<feature type="coiled-coil region" evidence="8">
    <location>
        <begin position="543"/>
        <end position="612"/>
    </location>
</feature>
<dbReference type="PANTHER" id="PTHR23168">
    <property type="entry name" value="MITOTIC SPINDLE ASSEMBLY CHECKPOINT PROTEIN MAD1 MITOTIC ARREST DEFICIENT-LIKE PROTEIN 1"/>
    <property type="match status" value="1"/>
</dbReference>
<dbReference type="SUPFAM" id="SSF75704">
    <property type="entry name" value="Mitotic arrest deficient-like 1, Mad1"/>
    <property type="match status" value="1"/>
</dbReference>
<dbReference type="STRING" id="765257.A0A0D0A5G2"/>
<keyword evidence="11" id="KW-1185">Reference proteome</keyword>
<evidence type="ECO:0000256" key="6">
    <source>
        <dbReference type="ARBA" id="ARBA00023242"/>
    </source>
</evidence>
<dbReference type="HOGENOM" id="CLU_021480_0_0_1"/>
<keyword evidence="5" id="KW-0498">Mitosis</keyword>
<evidence type="ECO:0000256" key="9">
    <source>
        <dbReference type="SAM" id="MobiDB-lite"/>
    </source>
</evidence>
<keyword evidence="7" id="KW-0131">Cell cycle</keyword>
<proteinExistence type="inferred from homology"/>
<dbReference type="GO" id="GO:0000776">
    <property type="term" value="C:kinetochore"/>
    <property type="evidence" value="ECO:0007669"/>
    <property type="project" value="TreeGrafter"/>
</dbReference>
<keyword evidence="8" id="KW-0175">Coiled coil</keyword>
<evidence type="ECO:0000313" key="11">
    <source>
        <dbReference type="Proteomes" id="UP000054018"/>
    </source>
</evidence>
<evidence type="ECO:0000256" key="7">
    <source>
        <dbReference type="ARBA" id="ARBA00023306"/>
    </source>
</evidence>
<evidence type="ECO:0000256" key="5">
    <source>
        <dbReference type="ARBA" id="ARBA00022776"/>
    </source>
</evidence>
<dbReference type="GO" id="GO:0007094">
    <property type="term" value="P:mitotic spindle assembly checkpoint signaling"/>
    <property type="evidence" value="ECO:0007669"/>
    <property type="project" value="InterPro"/>
</dbReference>
<dbReference type="GO" id="GO:0051301">
    <property type="term" value="P:cell division"/>
    <property type="evidence" value="ECO:0007669"/>
    <property type="project" value="UniProtKB-KW"/>
</dbReference>
<feature type="region of interest" description="Disordered" evidence="9">
    <location>
        <begin position="1"/>
        <end position="65"/>
    </location>
</feature>
<dbReference type="AlphaFoldDB" id="A0A0D0A5G2"/>
<feature type="compositionally biased region" description="Polar residues" evidence="9">
    <location>
        <begin position="56"/>
        <end position="65"/>
    </location>
</feature>
<feature type="coiled-coil region" evidence="8">
    <location>
        <begin position="234"/>
        <end position="309"/>
    </location>
</feature>
<dbReference type="Proteomes" id="UP000054018">
    <property type="component" value="Unassembled WGS sequence"/>
</dbReference>
<dbReference type="Gene3D" id="1.20.5.170">
    <property type="match status" value="1"/>
</dbReference>
<reference evidence="11" key="2">
    <citation type="submission" date="2015-01" db="EMBL/GenBank/DDBJ databases">
        <title>Evolutionary Origins and Diversification of the Mycorrhizal Mutualists.</title>
        <authorList>
            <consortium name="DOE Joint Genome Institute"/>
            <consortium name="Mycorrhizal Genomics Consortium"/>
            <person name="Kohler A."/>
            <person name="Kuo A."/>
            <person name="Nagy L.G."/>
            <person name="Floudas D."/>
            <person name="Copeland A."/>
            <person name="Barry K.W."/>
            <person name="Cichocki N."/>
            <person name="Veneault-Fourrey C."/>
            <person name="LaButti K."/>
            <person name="Lindquist E.A."/>
            <person name="Lipzen A."/>
            <person name="Lundell T."/>
            <person name="Morin E."/>
            <person name="Murat C."/>
            <person name="Riley R."/>
            <person name="Ohm R."/>
            <person name="Sun H."/>
            <person name="Tunlid A."/>
            <person name="Henrissat B."/>
            <person name="Grigoriev I.V."/>
            <person name="Hibbett D.S."/>
            <person name="Martin F."/>
        </authorList>
    </citation>
    <scope>NUCLEOTIDE SEQUENCE [LARGE SCALE GENOMIC DNA]</scope>
    <source>
        <strain evidence="11">441</strain>
    </source>
</reference>
<dbReference type="GO" id="GO:0051315">
    <property type="term" value="P:attachment of mitotic spindle microtubules to kinetochore"/>
    <property type="evidence" value="ECO:0007669"/>
    <property type="project" value="TreeGrafter"/>
</dbReference>
<gene>
    <name evidence="10" type="ORF">PISMIDRAFT_672382</name>
</gene>
<evidence type="ECO:0000256" key="4">
    <source>
        <dbReference type="ARBA" id="ARBA00022618"/>
    </source>
</evidence>
<sequence length="719" mass="81380">MSSSASSSGAGRTSSSTLSRASLLAGARLTTSSKRDSLMAELERDPQHSTAKRQQRSQAFSSTMAHASLERQLLAAQTGKAEAESKLRDRESYIERLEQDRRFLAEREQAEREEKERERTSSAEERRKAEADLRDLRESLATLRDKHIETEEEYSALKRSYTQLSASQSSQTTSLMHRNNEFEREIAEYKALVEDKEATVRTLQQKLDDLECPNAPPSNRNDEDQSWVVIRDELHRQAAHMRSLEATNDKLNAELGRYKDRHANIEILREEKHILERKVAVTEELRERVVLLEAQVEAARRERREWANKSAEPGMQSDSSLSLVQSLSDLRLTHARLFEEHGATVAALSSREVELVKTQELLLEAQTTVNSLQAEVSALIAKVTRREQRAQLAERETGFLRALVASYVAEGVRDAAEQDNPLLQRVKQLEQSLNDYKAFNNTLQEALDGVDVEATVDGIRRSRKELTRELEQHKSAAVEASKALEEARETINAHAHKVEDLEQTLWELRGHIGAGIHVPPGMRVVCLRDNPAQQWKDLRQSVLDRLKNENEALIRRLKDLESKTTVVESEALTSKGDDLIPKESWDVLDNEKKELEETVKQKEKRLLRLQQVFAAKSAEFREAITSILGFKLAFYPNGQVRLTSIYDLSASFVFQPQNQGHADGARMQLVAQGEGGPQDLPQLMDYWVGEEQCIPGFLASVTLECYDRSKREGGGLNAT</sequence>